<sequence length="276" mass="30206">MRAHDKKSAGTPRLSTPINLRSRVILAIGLFTTMGLAQAERALIEPSQVQEAITIETAIEAQSANAAPADTAWYVVLKGTTPVLITAPHATKPYREGNYRFSDGAGTAALAKLLNTLTCATVIYTQYRSPSDPNYYDGNAFKAQVAELIKQQKPQLLIDLHGSSTSRPYDVDFGTMEGASLLGRTDIVPGLRKALRREGLRNFSDNYFPAAKHHTLTRFASSLGVPSVQLEINSTWLLPSLGDIYAQRFAQLLQGITRYIRNRTDNPEGACRADVL</sequence>
<organism evidence="1 2">
    <name type="scientific">Pseudomonas orientalis</name>
    <dbReference type="NCBI Taxonomy" id="76758"/>
    <lineage>
        <taxon>Bacteria</taxon>
        <taxon>Pseudomonadati</taxon>
        <taxon>Pseudomonadota</taxon>
        <taxon>Gammaproteobacteria</taxon>
        <taxon>Pseudomonadales</taxon>
        <taxon>Pseudomonadaceae</taxon>
        <taxon>Pseudomonas</taxon>
    </lineage>
</organism>
<proteinExistence type="predicted"/>
<dbReference type="Proteomes" id="UP000183653">
    <property type="component" value="Chromosome I"/>
</dbReference>
<dbReference type="EMBL" id="LT629782">
    <property type="protein sequence ID" value="SDT86941.1"/>
    <property type="molecule type" value="Genomic_DNA"/>
</dbReference>
<reference evidence="1 2" key="1">
    <citation type="submission" date="2016-10" db="EMBL/GenBank/DDBJ databases">
        <authorList>
            <person name="Varghese N."/>
            <person name="Submissions S."/>
        </authorList>
    </citation>
    <scope>NUCLEOTIDE SEQUENCE [LARGE SCALE GENOMIC DNA]</scope>
    <source>
        <strain evidence="1 2">BS2775</strain>
    </source>
</reference>
<dbReference type="AlphaFoldDB" id="A0A8B3XR55"/>
<keyword evidence="2" id="KW-1185">Reference proteome</keyword>
<dbReference type="OrthoDB" id="8581952at2"/>
<dbReference type="RefSeq" id="WP_156421691.1">
    <property type="nucleotide sequence ID" value="NZ_JYLM01000011.1"/>
</dbReference>
<evidence type="ECO:0000313" key="1">
    <source>
        <dbReference type="EMBL" id="SDT86941.1"/>
    </source>
</evidence>
<evidence type="ECO:0000313" key="2">
    <source>
        <dbReference type="Proteomes" id="UP000183653"/>
    </source>
</evidence>
<dbReference type="SUPFAM" id="SSF53187">
    <property type="entry name" value="Zn-dependent exopeptidases"/>
    <property type="match status" value="1"/>
</dbReference>
<evidence type="ECO:0008006" key="3">
    <source>
        <dbReference type="Google" id="ProtNLM"/>
    </source>
</evidence>
<dbReference type="Gene3D" id="3.40.630.40">
    <property type="entry name" value="Zn-dependent exopeptidases"/>
    <property type="match status" value="1"/>
</dbReference>
<gene>
    <name evidence="1" type="ORF">SAMN04490197_0141</name>
</gene>
<protein>
    <recommendedName>
        <fullName evidence="3">Ketol-acid reductoisomerase</fullName>
    </recommendedName>
</protein>
<accession>A0A8B3XR55</accession>
<name>A0A8B3XR55_9PSED</name>